<feature type="region of interest" description="Disordered" evidence="1">
    <location>
        <begin position="1169"/>
        <end position="1189"/>
    </location>
</feature>
<feature type="domain" description="JmjC" evidence="2">
    <location>
        <begin position="261"/>
        <end position="516"/>
    </location>
</feature>
<dbReference type="Gene3D" id="2.60.120.650">
    <property type="entry name" value="Cupin"/>
    <property type="match status" value="1"/>
</dbReference>
<feature type="compositionally biased region" description="Basic and acidic residues" evidence="1">
    <location>
        <begin position="888"/>
        <end position="899"/>
    </location>
</feature>
<organism evidence="3 4">
    <name type="scientific">Ectocarpus siliculosus</name>
    <name type="common">Brown alga</name>
    <name type="synonym">Conferva siliculosa</name>
    <dbReference type="NCBI Taxonomy" id="2880"/>
    <lineage>
        <taxon>Eukaryota</taxon>
        <taxon>Sar</taxon>
        <taxon>Stramenopiles</taxon>
        <taxon>Ochrophyta</taxon>
        <taxon>PX clade</taxon>
        <taxon>Phaeophyceae</taxon>
        <taxon>Ectocarpales</taxon>
        <taxon>Ectocarpaceae</taxon>
        <taxon>Ectocarpus</taxon>
    </lineage>
</organism>
<dbReference type="PANTHER" id="PTHR10492">
    <property type="match status" value="1"/>
</dbReference>
<gene>
    <name evidence="3" type="ORF">Esi_0011_0063</name>
</gene>
<accession>D8LCL4</accession>
<feature type="region of interest" description="Disordered" evidence="1">
    <location>
        <begin position="888"/>
        <end position="1050"/>
    </location>
</feature>
<dbReference type="PROSITE" id="PS51184">
    <property type="entry name" value="JMJC"/>
    <property type="match status" value="1"/>
</dbReference>
<feature type="compositionally biased region" description="Low complexity" evidence="1">
    <location>
        <begin position="1017"/>
        <end position="1039"/>
    </location>
</feature>
<feature type="compositionally biased region" description="Low complexity" evidence="1">
    <location>
        <begin position="144"/>
        <end position="159"/>
    </location>
</feature>
<reference evidence="3 4" key="1">
    <citation type="journal article" date="2010" name="Nature">
        <title>The Ectocarpus genome and the independent evolution of multicellularity in brown algae.</title>
        <authorList>
            <person name="Cock J.M."/>
            <person name="Sterck L."/>
            <person name="Rouze P."/>
            <person name="Scornet D."/>
            <person name="Allen A.E."/>
            <person name="Amoutzias G."/>
            <person name="Anthouard V."/>
            <person name="Artiguenave F."/>
            <person name="Aury J.M."/>
            <person name="Badger J.H."/>
            <person name="Beszteri B."/>
            <person name="Billiau K."/>
            <person name="Bonnet E."/>
            <person name="Bothwell J.H."/>
            <person name="Bowler C."/>
            <person name="Boyen C."/>
            <person name="Brownlee C."/>
            <person name="Carrano C.J."/>
            <person name="Charrier B."/>
            <person name="Cho G.Y."/>
            <person name="Coelho S.M."/>
            <person name="Collen J."/>
            <person name="Corre E."/>
            <person name="Da Silva C."/>
            <person name="Delage L."/>
            <person name="Delaroque N."/>
            <person name="Dittami S.M."/>
            <person name="Doulbeau S."/>
            <person name="Elias M."/>
            <person name="Farnham G."/>
            <person name="Gachon C.M."/>
            <person name="Gschloessl B."/>
            <person name="Heesch S."/>
            <person name="Jabbari K."/>
            <person name="Jubin C."/>
            <person name="Kawai H."/>
            <person name="Kimura K."/>
            <person name="Kloareg B."/>
            <person name="Kupper F.C."/>
            <person name="Lang D."/>
            <person name="Le Bail A."/>
            <person name="Leblanc C."/>
            <person name="Lerouge P."/>
            <person name="Lohr M."/>
            <person name="Lopez P.J."/>
            <person name="Martens C."/>
            <person name="Maumus F."/>
            <person name="Michel G."/>
            <person name="Miranda-Saavedra D."/>
            <person name="Morales J."/>
            <person name="Moreau H."/>
            <person name="Motomura T."/>
            <person name="Nagasato C."/>
            <person name="Napoli C.A."/>
            <person name="Nelson D.R."/>
            <person name="Nyvall-Collen P."/>
            <person name="Peters A.F."/>
            <person name="Pommier C."/>
            <person name="Potin P."/>
            <person name="Poulain J."/>
            <person name="Quesneville H."/>
            <person name="Read B."/>
            <person name="Rensing S.A."/>
            <person name="Ritter A."/>
            <person name="Rousvoal S."/>
            <person name="Samanta M."/>
            <person name="Samson G."/>
            <person name="Schroeder D.C."/>
            <person name="Segurens B."/>
            <person name="Strittmatter M."/>
            <person name="Tonon T."/>
            <person name="Tregear J.W."/>
            <person name="Valentin K."/>
            <person name="von Dassow P."/>
            <person name="Yamagishi T."/>
            <person name="Van de Peer Y."/>
            <person name="Wincker P."/>
        </authorList>
    </citation>
    <scope>NUCLEOTIDE SEQUENCE [LARGE SCALE GENOMIC DNA]</scope>
    <source>
        <strain evidence="4">Ec32 / CCAP1310/4</strain>
    </source>
</reference>
<sequence>MAFLNMQPPGDIPGPPAATAHKYRIDMKNRLVRADFSKSGARIDPLDEAYVLGLFERPDVTVVINGLANGLDPHLWNTRYLNERCGEMMYHSFRRFTRPGGARRGPFVPIPVREEAWSSMRLRDYVRYLNKLADAKRARATATAAAAPADEAPSAAAAEPGQPDASVPGRNSGSVTGGVENGGNSGGRSGGRGRAGAKAGSQEECRRRRRRRRRRRQQQEEEEEEEEQEEEQEEKEEEEPSMRFMSYDGNNRTLELLREAVYLTDMDLTRYLPECANNLSREFKMDILPAGARCAMQHMPRESRTFMGPNLYITPPGSWTQCHQDGNGTVDSGHQCLAGRNRVIMLRRLDREEDKRAALRILAGGEEEEAAAAAEMNGDKPGTPVVSHAGATGAGEGEGSAAAEKEDEEEEAAAAAAVAAEKERDSLFRMPHCDGATPPWPTDEAVERLRELNFCPSVFTLEPGEFVHINKGRLHAFRKEDPLPHEDPGSVCVSVAWDWVYKGVSQEGCRGEMACALRCASDNRRFGVVSLAPVETCLVQSVPTSYELTATSTTTDRGILAPTSDDIDQIHDFILRKMPGNVHEQLSSDKIVKDDENMPDVASVEYLNIINAPGTPPHKLNLKGGALIFFIRNIDFDCGLVNGKRGVIRGISRRVIDVEVLSDESPNVKYTAHTFNYLVAMAKVARASLASFRVRSSRQELGSAPRQAPASKALTSPPPPLSGKKRKAAEAGAPTGGEEEEAEKTGDESGGSTAATAAAATAVGGGAEGDAKSCGLSSASSSSSRADNGAVAPATVAASVVVPVESSSSACPSAAAAAAVPPVATAALNGGEGAVARPTNSGGGGGGGQQHAVVTRALLSRLLALVPEGIGDEELGAGVVDALRAIDDPPRDEEGERGNRSSNGALAGGGGGEGIECTEPLRSRESAAVAKEEEEETRRSTLPPMSGVRSKGKGKGTGKGKGKPAAVTTMTATTSTTASGGGGGRGGRTPKSSPRRSPTAAGTAGCSSAPRLPPVAAPVAAADATATQPQQPEAIAPTPNGLGSWIPSPQRGFNDIMAEAAASEAGGGVTPVREATAMVAAVAAAEEVGAMAAARLAAAAALSAVQHCNSDERGGGDGGKSAAVGPERGGGDGRGDLGVLMALAPMLEELTDRQLRDYELQAKAAEKREAAVTLDPSRPGKRKLGPAAAKARDAQTVQLMAKMVKPLKDAVGKVEVDTSIPTFLEKINPFSSDGESFNCASCKAEIFNAYLHCYGCETLLSRDLTLCLACHAAGRFGFSTGAGGGCTDQDHCPGIP</sequence>
<dbReference type="InParanoid" id="D8LCL4"/>
<dbReference type="InterPro" id="IPR003347">
    <property type="entry name" value="JmjC_dom"/>
</dbReference>
<keyword evidence="4" id="KW-1185">Reference proteome</keyword>
<dbReference type="STRING" id="2880.D8LCL4"/>
<feature type="compositionally biased region" description="Low complexity" evidence="1">
    <location>
        <begin position="989"/>
        <end position="1001"/>
    </location>
</feature>
<evidence type="ECO:0000313" key="3">
    <source>
        <dbReference type="EMBL" id="CBN79527.1"/>
    </source>
</evidence>
<dbReference type="EMBL" id="FN649734">
    <property type="protein sequence ID" value="CBN79527.1"/>
    <property type="molecule type" value="Genomic_DNA"/>
</dbReference>
<name>D8LCL4_ECTSI</name>
<dbReference type="Pfam" id="PF21530">
    <property type="entry name" value="Pif1_2B_dom"/>
    <property type="match status" value="1"/>
</dbReference>
<dbReference type="Proteomes" id="UP000002630">
    <property type="component" value="Linkage Group LG09"/>
</dbReference>
<protein>
    <recommendedName>
        <fullName evidence="2">JmjC domain-containing protein</fullName>
    </recommendedName>
</protein>
<dbReference type="EMBL" id="FN647789">
    <property type="protein sequence ID" value="CBN79527.1"/>
    <property type="molecule type" value="Genomic_DNA"/>
</dbReference>
<feature type="compositionally biased region" description="Acidic residues" evidence="1">
    <location>
        <begin position="220"/>
        <end position="239"/>
    </location>
</feature>
<evidence type="ECO:0000313" key="4">
    <source>
        <dbReference type="Proteomes" id="UP000002630"/>
    </source>
</evidence>
<proteinExistence type="predicted"/>
<feature type="region of interest" description="Disordered" evidence="1">
    <location>
        <begin position="700"/>
        <end position="761"/>
    </location>
</feature>
<feature type="compositionally biased region" description="Gly residues" evidence="1">
    <location>
        <begin position="175"/>
        <end position="194"/>
    </location>
</feature>
<feature type="compositionally biased region" description="Basic residues" evidence="1">
    <location>
        <begin position="950"/>
        <end position="962"/>
    </location>
</feature>
<dbReference type="eggNOG" id="KOG0987">
    <property type="taxonomic scope" value="Eukaryota"/>
</dbReference>
<dbReference type="InterPro" id="IPR049163">
    <property type="entry name" value="Pif1-like_2B_dom"/>
</dbReference>
<feature type="compositionally biased region" description="Low complexity" evidence="1">
    <location>
        <begin position="750"/>
        <end position="761"/>
    </location>
</feature>
<feature type="compositionally biased region" description="Basic residues" evidence="1">
    <location>
        <begin position="207"/>
        <end position="216"/>
    </location>
</feature>
<feature type="region of interest" description="Disordered" evidence="1">
    <location>
        <begin position="370"/>
        <end position="412"/>
    </location>
</feature>
<dbReference type="OrthoDB" id="45577at2759"/>
<evidence type="ECO:0000256" key="1">
    <source>
        <dbReference type="SAM" id="MobiDB-lite"/>
    </source>
</evidence>
<feature type="compositionally biased region" description="Low complexity" evidence="1">
    <location>
        <begin position="963"/>
        <end position="978"/>
    </location>
</feature>
<feature type="region of interest" description="Disordered" evidence="1">
    <location>
        <begin position="144"/>
        <end position="246"/>
    </location>
</feature>
<evidence type="ECO:0000259" key="2">
    <source>
        <dbReference type="PROSITE" id="PS51184"/>
    </source>
</evidence>
<feature type="region of interest" description="Disordered" evidence="1">
    <location>
        <begin position="1109"/>
        <end position="1131"/>
    </location>
</feature>
<dbReference type="SUPFAM" id="SSF51197">
    <property type="entry name" value="Clavaminate synthase-like"/>
    <property type="match status" value="1"/>
</dbReference>